<keyword evidence="2" id="KW-1185">Reference proteome</keyword>
<reference evidence="2" key="2">
    <citation type="submission" date="2015-01" db="EMBL/GenBank/DDBJ databases">
        <title>Evolutionary Origins and Diversification of the Mycorrhizal Mutualists.</title>
        <authorList>
            <consortium name="DOE Joint Genome Institute"/>
            <consortium name="Mycorrhizal Genomics Consortium"/>
            <person name="Kohler A."/>
            <person name="Kuo A."/>
            <person name="Nagy L.G."/>
            <person name="Floudas D."/>
            <person name="Copeland A."/>
            <person name="Barry K.W."/>
            <person name="Cichocki N."/>
            <person name="Veneault-Fourrey C."/>
            <person name="LaButti K."/>
            <person name="Lindquist E.A."/>
            <person name="Lipzen A."/>
            <person name="Lundell T."/>
            <person name="Morin E."/>
            <person name="Murat C."/>
            <person name="Riley R."/>
            <person name="Ohm R."/>
            <person name="Sun H."/>
            <person name="Tunlid A."/>
            <person name="Henrissat B."/>
            <person name="Grigoriev I.V."/>
            <person name="Hibbett D.S."/>
            <person name="Martin F."/>
        </authorList>
    </citation>
    <scope>NUCLEOTIDE SEQUENCE [LARGE SCALE GENOMIC DNA]</scope>
    <source>
        <strain evidence="2">LaAM-08-1</strain>
    </source>
</reference>
<gene>
    <name evidence="1" type="ORF">K443DRAFT_459278</name>
</gene>
<dbReference type="HOGENOM" id="CLU_2347038_0_0_1"/>
<sequence length="97" mass="10459">MKVVVSVKSQPPKPEHGRDLHVSFFRLNSPSIEATASKGRRCCAVACGSCLSADIFASSSPRIGLEVGENVSWLDWNPNALSRTPTSFSVNPPSMKQ</sequence>
<accession>A0A0C9WNN1</accession>
<name>A0A0C9WNN1_9AGAR</name>
<organism evidence="1 2">
    <name type="scientific">Laccaria amethystina LaAM-08-1</name>
    <dbReference type="NCBI Taxonomy" id="1095629"/>
    <lineage>
        <taxon>Eukaryota</taxon>
        <taxon>Fungi</taxon>
        <taxon>Dikarya</taxon>
        <taxon>Basidiomycota</taxon>
        <taxon>Agaricomycotina</taxon>
        <taxon>Agaricomycetes</taxon>
        <taxon>Agaricomycetidae</taxon>
        <taxon>Agaricales</taxon>
        <taxon>Agaricineae</taxon>
        <taxon>Hydnangiaceae</taxon>
        <taxon>Laccaria</taxon>
    </lineage>
</organism>
<reference evidence="1 2" key="1">
    <citation type="submission" date="2014-04" db="EMBL/GenBank/DDBJ databases">
        <authorList>
            <consortium name="DOE Joint Genome Institute"/>
            <person name="Kuo A."/>
            <person name="Kohler A."/>
            <person name="Nagy L.G."/>
            <person name="Floudas D."/>
            <person name="Copeland A."/>
            <person name="Barry K.W."/>
            <person name="Cichocki N."/>
            <person name="Veneault-Fourrey C."/>
            <person name="LaButti K."/>
            <person name="Lindquist E.A."/>
            <person name="Lipzen A."/>
            <person name="Lundell T."/>
            <person name="Morin E."/>
            <person name="Murat C."/>
            <person name="Sun H."/>
            <person name="Tunlid A."/>
            <person name="Henrissat B."/>
            <person name="Grigoriev I.V."/>
            <person name="Hibbett D.S."/>
            <person name="Martin F."/>
            <person name="Nordberg H.P."/>
            <person name="Cantor M.N."/>
            <person name="Hua S.X."/>
        </authorList>
    </citation>
    <scope>NUCLEOTIDE SEQUENCE [LARGE SCALE GENOMIC DNA]</scope>
    <source>
        <strain evidence="1 2">LaAM-08-1</strain>
    </source>
</reference>
<dbReference type="AlphaFoldDB" id="A0A0C9WNN1"/>
<dbReference type="EMBL" id="KN838939">
    <property type="protein sequence ID" value="KIJ92080.1"/>
    <property type="molecule type" value="Genomic_DNA"/>
</dbReference>
<dbReference type="Proteomes" id="UP000054477">
    <property type="component" value="Unassembled WGS sequence"/>
</dbReference>
<evidence type="ECO:0000313" key="2">
    <source>
        <dbReference type="Proteomes" id="UP000054477"/>
    </source>
</evidence>
<proteinExistence type="predicted"/>
<evidence type="ECO:0000313" key="1">
    <source>
        <dbReference type="EMBL" id="KIJ92080.1"/>
    </source>
</evidence>
<protein>
    <submittedName>
        <fullName evidence="1">Uncharacterized protein</fullName>
    </submittedName>
</protein>